<evidence type="ECO:0000259" key="7">
    <source>
        <dbReference type="Pfam" id="PF00728"/>
    </source>
</evidence>
<dbReference type="PANTHER" id="PTHR22600:SF57">
    <property type="entry name" value="BETA-N-ACETYLHEXOSAMINIDASE"/>
    <property type="match status" value="1"/>
</dbReference>
<sequence length="688" mass="73328">MPRLLPLTALLLSHALAAPLPMTPVPDAKTVAPVLNATSPNAPVPNVVPTPQKATYPAGTLPLSGLGVKVVGSAPELGWAARDLRAEWKTRLGTALPEGGQTPITLGTRADADLAARAKAAGLYTETPEGYALWVDASGAYVVGADARGAYSGAQTLRQLLAPTGLRHAKIQDAPAMKQRVAMLYLDGYSNPVNDRLIPLLAALKYNSVLVMSNYVQWDAARAGGWAHPGGATKAEAKRVAELARSYGLEPIPLLEMPGHAGWMFYGGKNLDLAQDPAMKEPYAYDTLNPQSYDRVVFPVMREILETFKPKVVHIGHDEARSPDRGRFPGRPNGVAVGFEKLFTDDTLKLYGFLKERGVGTMIWHDVAFSDALIGSLPARLPRDIQVAYWNYTGITNTDTMSRIAKLGFPVLGASWKAAGNPEGLSATALKSGASGMIQTRWSGYFGNPSIWDGMAEQGLALVRGAASFWNPAAPNVKNVVEVYRDLYQPAAFGKAAGTLVSLKPAVTRALSDEKGDAWVQKGPDTDLRALPTGKNVQIGAYRFDVSGAVMLRGSRAAAAELPEKVTLELGRKADALALLLTTGWPGTDRDVVGRLEVRYEGGSTLNVPLEYGRHLRAWTETAASAEHLSMIPAPGWTGKTRDGLDVNATVLEWTNPKPGLAIQSVTVVSEGKGANPTLLGLTLLGGK</sequence>
<keyword evidence="10" id="KW-1185">Reference proteome</keyword>
<gene>
    <name evidence="9" type="ORF">ACFSR9_11685</name>
</gene>
<evidence type="ECO:0000256" key="2">
    <source>
        <dbReference type="ARBA" id="ARBA00006285"/>
    </source>
</evidence>
<evidence type="ECO:0000256" key="5">
    <source>
        <dbReference type="ARBA" id="ARBA00023295"/>
    </source>
</evidence>
<dbReference type="InterPro" id="IPR015883">
    <property type="entry name" value="Glyco_hydro_20_cat"/>
</dbReference>
<evidence type="ECO:0000259" key="8">
    <source>
        <dbReference type="Pfam" id="PF02838"/>
    </source>
</evidence>
<evidence type="ECO:0000256" key="3">
    <source>
        <dbReference type="ARBA" id="ARBA00012663"/>
    </source>
</evidence>
<feature type="chain" id="PRO_5045969449" description="beta-N-acetylhexosaminidase" evidence="6">
    <location>
        <begin position="18"/>
        <end position="688"/>
    </location>
</feature>
<dbReference type="InterPro" id="IPR025705">
    <property type="entry name" value="Beta_hexosaminidase_sua/sub"/>
</dbReference>
<dbReference type="RefSeq" id="WP_386845993.1">
    <property type="nucleotide sequence ID" value="NZ_JBHUMK010000050.1"/>
</dbReference>
<dbReference type="EMBL" id="JBHUMK010000050">
    <property type="protein sequence ID" value="MFD2610092.1"/>
    <property type="molecule type" value="Genomic_DNA"/>
</dbReference>
<feature type="signal peptide" evidence="6">
    <location>
        <begin position="1"/>
        <end position="17"/>
    </location>
</feature>
<accession>A0ABW5P7K0</accession>
<keyword evidence="5" id="KW-0326">Glycosidase</keyword>
<dbReference type="SUPFAM" id="SSF51445">
    <property type="entry name" value="(Trans)glycosidases"/>
    <property type="match status" value="1"/>
</dbReference>
<comment type="catalytic activity">
    <reaction evidence="1">
        <text>Hydrolysis of terminal non-reducing N-acetyl-D-hexosamine residues in N-acetyl-beta-D-hexosaminides.</text>
        <dbReference type="EC" id="3.2.1.52"/>
    </reaction>
</comment>
<reference evidence="10" key="1">
    <citation type="journal article" date="2019" name="Int. J. Syst. Evol. Microbiol.">
        <title>The Global Catalogue of Microorganisms (GCM) 10K type strain sequencing project: providing services to taxonomists for standard genome sequencing and annotation.</title>
        <authorList>
            <consortium name="The Broad Institute Genomics Platform"/>
            <consortium name="The Broad Institute Genome Sequencing Center for Infectious Disease"/>
            <person name="Wu L."/>
            <person name="Ma J."/>
        </authorList>
    </citation>
    <scope>NUCLEOTIDE SEQUENCE [LARGE SCALE GENOMIC DNA]</scope>
    <source>
        <strain evidence="10">KCTC 33842</strain>
    </source>
</reference>
<evidence type="ECO:0000256" key="4">
    <source>
        <dbReference type="ARBA" id="ARBA00022801"/>
    </source>
</evidence>
<dbReference type="Pfam" id="PF00728">
    <property type="entry name" value="Glyco_hydro_20"/>
    <property type="match status" value="1"/>
</dbReference>
<dbReference type="InterPro" id="IPR015882">
    <property type="entry name" value="HEX_bac_N"/>
</dbReference>
<organism evidence="9 10">
    <name type="scientific">Deinococcus taklimakanensis</name>
    <dbReference type="NCBI Taxonomy" id="536443"/>
    <lineage>
        <taxon>Bacteria</taxon>
        <taxon>Thermotogati</taxon>
        <taxon>Deinococcota</taxon>
        <taxon>Deinococci</taxon>
        <taxon>Deinococcales</taxon>
        <taxon>Deinococcaceae</taxon>
        <taxon>Deinococcus</taxon>
    </lineage>
</organism>
<dbReference type="Pfam" id="PF02838">
    <property type="entry name" value="Glyco_hydro_20b"/>
    <property type="match status" value="1"/>
</dbReference>
<evidence type="ECO:0000256" key="1">
    <source>
        <dbReference type="ARBA" id="ARBA00001231"/>
    </source>
</evidence>
<feature type="domain" description="Glycoside hydrolase family 20 catalytic" evidence="7">
    <location>
        <begin position="231"/>
        <end position="413"/>
    </location>
</feature>
<feature type="domain" description="Beta-hexosaminidase bacterial type N-terminal" evidence="8">
    <location>
        <begin position="45"/>
        <end position="174"/>
    </location>
</feature>
<evidence type="ECO:0000313" key="10">
    <source>
        <dbReference type="Proteomes" id="UP001597475"/>
    </source>
</evidence>
<comment type="caution">
    <text evidence="9">The sequence shown here is derived from an EMBL/GenBank/DDBJ whole genome shotgun (WGS) entry which is preliminary data.</text>
</comment>
<dbReference type="Gene3D" id="3.20.20.80">
    <property type="entry name" value="Glycosidases"/>
    <property type="match status" value="1"/>
</dbReference>
<name>A0ABW5P7K0_9DEIO</name>
<dbReference type="Gene3D" id="3.30.379.10">
    <property type="entry name" value="Chitobiase/beta-hexosaminidase domain 2-like"/>
    <property type="match status" value="1"/>
</dbReference>
<comment type="similarity">
    <text evidence="2">Belongs to the glycosyl hydrolase 20 family.</text>
</comment>
<dbReference type="EC" id="3.2.1.52" evidence="3"/>
<dbReference type="SUPFAM" id="SSF55545">
    <property type="entry name" value="beta-N-acetylhexosaminidase-like domain"/>
    <property type="match status" value="1"/>
</dbReference>
<keyword evidence="6" id="KW-0732">Signal</keyword>
<protein>
    <recommendedName>
        <fullName evidence="3">beta-N-acetylhexosaminidase</fullName>
        <ecNumber evidence="3">3.2.1.52</ecNumber>
    </recommendedName>
</protein>
<dbReference type="PANTHER" id="PTHR22600">
    <property type="entry name" value="BETA-HEXOSAMINIDASE"/>
    <property type="match status" value="1"/>
</dbReference>
<keyword evidence="4" id="KW-0378">Hydrolase</keyword>
<dbReference type="InterPro" id="IPR017853">
    <property type="entry name" value="GH"/>
</dbReference>
<evidence type="ECO:0000256" key="6">
    <source>
        <dbReference type="SAM" id="SignalP"/>
    </source>
</evidence>
<dbReference type="Proteomes" id="UP001597475">
    <property type="component" value="Unassembled WGS sequence"/>
</dbReference>
<proteinExistence type="inferred from homology"/>
<evidence type="ECO:0000313" key="9">
    <source>
        <dbReference type="EMBL" id="MFD2610092.1"/>
    </source>
</evidence>
<dbReference type="InterPro" id="IPR029018">
    <property type="entry name" value="Hex-like_dom2"/>
</dbReference>